<keyword evidence="3" id="KW-1185">Reference proteome</keyword>
<feature type="region of interest" description="Disordered" evidence="1">
    <location>
        <begin position="159"/>
        <end position="189"/>
    </location>
</feature>
<dbReference type="AlphaFoldDB" id="C1E7P2"/>
<sequence>MLKSKNPHPNAWFGRAFALYSYRGSAGKSRSYNTRRALSAHCCTLSPKSAENETHFFSTVVTRPSNSVVTKANALSASTPFATNSTPRRGVPSAILAMASSCDTTTSNWPSTPGLGNLPPTTGFPGSSRLTSTTHVLHHRLATYALAPFTATAYAPSNRVSTRVPTNSGTMVGGSNPMKSFDNRAGRTTTERELDISDTTYAVSSTTATARAPHSLRIKNHVNLIAHDAKIKMQRITCPNSARGWRPWSSWRGATRRAG</sequence>
<dbReference type="Proteomes" id="UP000002009">
    <property type="component" value="Chromosome 6"/>
</dbReference>
<protein>
    <submittedName>
        <fullName evidence="2">Uncharacterized protein</fullName>
    </submittedName>
</protein>
<dbReference type="GeneID" id="8244395"/>
<dbReference type="KEGG" id="mis:MICPUN_54313"/>
<evidence type="ECO:0000313" key="3">
    <source>
        <dbReference type="Proteomes" id="UP000002009"/>
    </source>
</evidence>
<feature type="compositionally biased region" description="Polar residues" evidence="1">
    <location>
        <begin position="159"/>
        <end position="170"/>
    </location>
</feature>
<proteinExistence type="predicted"/>
<gene>
    <name evidence="2" type="ORF">MICPUN_54313</name>
</gene>
<organism evidence="2 3">
    <name type="scientific">Micromonas commoda (strain RCC299 / NOUM17 / CCMP2709)</name>
    <name type="common">Picoplanktonic green alga</name>
    <dbReference type="NCBI Taxonomy" id="296587"/>
    <lineage>
        <taxon>Eukaryota</taxon>
        <taxon>Viridiplantae</taxon>
        <taxon>Chlorophyta</taxon>
        <taxon>Mamiellophyceae</taxon>
        <taxon>Mamiellales</taxon>
        <taxon>Mamiellaceae</taxon>
        <taxon>Micromonas</taxon>
    </lineage>
</organism>
<dbReference type="RefSeq" id="XP_002503108.1">
    <property type="nucleotide sequence ID" value="XM_002503062.1"/>
</dbReference>
<name>C1E7P2_MICCC</name>
<reference evidence="2 3" key="1">
    <citation type="journal article" date="2009" name="Science">
        <title>Green evolution and dynamic adaptations revealed by genomes of the marine picoeukaryotes Micromonas.</title>
        <authorList>
            <person name="Worden A.Z."/>
            <person name="Lee J.H."/>
            <person name="Mock T."/>
            <person name="Rouze P."/>
            <person name="Simmons M.P."/>
            <person name="Aerts A.L."/>
            <person name="Allen A.E."/>
            <person name="Cuvelier M.L."/>
            <person name="Derelle E."/>
            <person name="Everett M.V."/>
            <person name="Foulon E."/>
            <person name="Grimwood J."/>
            <person name="Gundlach H."/>
            <person name="Henrissat B."/>
            <person name="Napoli C."/>
            <person name="McDonald S.M."/>
            <person name="Parker M.S."/>
            <person name="Rombauts S."/>
            <person name="Salamov A."/>
            <person name="Von Dassow P."/>
            <person name="Badger J.H."/>
            <person name="Coutinho P.M."/>
            <person name="Demir E."/>
            <person name="Dubchak I."/>
            <person name="Gentemann C."/>
            <person name="Eikrem W."/>
            <person name="Gready J.E."/>
            <person name="John U."/>
            <person name="Lanier W."/>
            <person name="Lindquist E.A."/>
            <person name="Lucas S."/>
            <person name="Mayer K.F."/>
            <person name="Moreau H."/>
            <person name="Not F."/>
            <person name="Otillar R."/>
            <person name="Panaud O."/>
            <person name="Pangilinan J."/>
            <person name="Paulsen I."/>
            <person name="Piegu B."/>
            <person name="Poliakov A."/>
            <person name="Robbens S."/>
            <person name="Schmutz J."/>
            <person name="Toulza E."/>
            <person name="Wyss T."/>
            <person name="Zelensky A."/>
            <person name="Zhou K."/>
            <person name="Armbrust E.V."/>
            <person name="Bhattacharya D."/>
            <person name="Goodenough U.W."/>
            <person name="Van de Peer Y."/>
            <person name="Grigoriev I.V."/>
        </authorList>
    </citation>
    <scope>NUCLEOTIDE SEQUENCE [LARGE SCALE GENOMIC DNA]</scope>
    <source>
        <strain evidence="3">RCC299 / NOUM17</strain>
    </source>
</reference>
<evidence type="ECO:0000313" key="2">
    <source>
        <dbReference type="EMBL" id="ACO64366.1"/>
    </source>
</evidence>
<accession>C1E7P2</accession>
<evidence type="ECO:0000256" key="1">
    <source>
        <dbReference type="SAM" id="MobiDB-lite"/>
    </source>
</evidence>
<dbReference type="EMBL" id="CP001327">
    <property type="protein sequence ID" value="ACO64366.1"/>
    <property type="molecule type" value="Genomic_DNA"/>
</dbReference>
<dbReference type="InParanoid" id="C1E7P2"/>